<dbReference type="EMBL" id="QRMS01000001">
    <property type="protein sequence ID" value="RHJ89917.1"/>
    <property type="molecule type" value="Genomic_DNA"/>
</dbReference>
<feature type="domain" description="Polymerase/histidinol phosphatase N-terminal" evidence="1">
    <location>
        <begin position="5"/>
        <end position="70"/>
    </location>
</feature>
<organism evidence="2 3">
    <name type="scientific">Emergencia timonensis</name>
    <dbReference type="NCBI Taxonomy" id="1776384"/>
    <lineage>
        <taxon>Bacteria</taxon>
        <taxon>Bacillati</taxon>
        <taxon>Bacillota</taxon>
        <taxon>Clostridia</taxon>
        <taxon>Peptostreptococcales</taxon>
        <taxon>Anaerovoracaceae</taxon>
        <taxon>Emergencia</taxon>
    </lineage>
</organism>
<dbReference type="SUPFAM" id="SSF89550">
    <property type="entry name" value="PHP domain-like"/>
    <property type="match status" value="1"/>
</dbReference>
<dbReference type="Gene3D" id="3.20.20.140">
    <property type="entry name" value="Metal-dependent hydrolases"/>
    <property type="match status" value="1"/>
</dbReference>
<dbReference type="RefSeq" id="WP_118333964.1">
    <property type="nucleotide sequence ID" value="NZ_AP025567.1"/>
</dbReference>
<dbReference type="InterPro" id="IPR016195">
    <property type="entry name" value="Pol/histidinol_Pase-like"/>
</dbReference>
<dbReference type="Proteomes" id="UP000284841">
    <property type="component" value="Unassembled WGS sequence"/>
</dbReference>
<sequence length="256" mass="29465">MSYKVDYHMHSYYSDGTMKPTDLVRMYKEKDYDMISLTDHDGVDGIAEAMIAGEALQIKVIPGIEFSTGYDFDGRELELHMLGYYIDIENEALKARLTEIRKDREVRNEKLLAHLNNLGYELTYEDLLQRRGQTYVGKPNFARAIARKGYEIENLWEVLDTVKKDKISTFEAIELIREAGGMSVLAHPMKTKNLAELRSDAFWESLEQILRDLKKHGLKGLECFHPSATEEDSLRLVELAGKYHLHITEGSDFHGE</sequence>
<dbReference type="InterPro" id="IPR003141">
    <property type="entry name" value="Pol/His_phosphatase_N"/>
</dbReference>
<dbReference type="PANTHER" id="PTHR42924:SF3">
    <property type="entry name" value="POLYMERASE_HISTIDINOL PHOSPHATASE N-TERMINAL DOMAIN-CONTAINING PROTEIN"/>
    <property type="match status" value="1"/>
</dbReference>
<dbReference type="SMART" id="SM00481">
    <property type="entry name" value="POLIIIAc"/>
    <property type="match status" value="1"/>
</dbReference>
<dbReference type="InterPro" id="IPR004013">
    <property type="entry name" value="PHP_dom"/>
</dbReference>
<gene>
    <name evidence="2" type="ORF">DW099_04975</name>
</gene>
<proteinExistence type="predicted"/>
<evidence type="ECO:0000313" key="3">
    <source>
        <dbReference type="Proteomes" id="UP000284841"/>
    </source>
</evidence>
<dbReference type="AlphaFoldDB" id="A0A415E7Z2"/>
<dbReference type="Pfam" id="PF02811">
    <property type="entry name" value="PHP"/>
    <property type="match status" value="1"/>
</dbReference>
<dbReference type="CDD" id="cd07438">
    <property type="entry name" value="PHP_HisPPase_AMP"/>
    <property type="match status" value="1"/>
</dbReference>
<protein>
    <submittedName>
        <fullName evidence="2">PHP domain-containing protein</fullName>
    </submittedName>
</protein>
<accession>A0A415E7Z2</accession>
<dbReference type="Gene3D" id="1.10.150.650">
    <property type="match status" value="1"/>
</dbReference>
<reference evidence="2 3" key="1">
    <citation type="submission" date="2018-08" db="EMBL/GenBank/DDBJ databases">
        <title>A genome reference for cultivated species of the human gut microbiota.</title>
        <authorList>
            <person name="Zou Y."/>
            <person name="Xue W."/>
            <person name="Luo G."/>
        </authorList>
    </citation>
    <scope>NUCLEOTIDE SEQUENCE [LARGE SCALE GENOMIC DNA]</scope>
    <source>
        <strain evidence="2 3">AM07-24</strain>
    </source>
</reference>
<keyword evidence="3" id="KW-1185">Reference proteome</keyword>
<dbReference type="PANTHER" id="PTHR42924">
    <property type="entry name" value="EXONUCLEASE"/>
    <property type="match status" value="1"/>
</dbReference>
<evidence type="ECO:0000313" key="2">
    <source>
        <dbReference type="EMBL" id="RHJ89917.1"/>
    </source>
</evidence>
<name>A0A415E7Z2_9FIRM</name>
<evidence type="ECO:0000259" key="1">
    <source>
        <dbReference type="SMART" id="SM00481"/>
    </source>
</evidence>
<dbReference type="OrthoDB" id="9804333at2"/>
<dbReference type="STRING" id="1776384.GCA_900086585_03283"/>
<dbReference type="InterPro" id="IPR052018">
    <property type="entry name" value="PHP_domain"/>
</dbReference>
<dbReference type="GO" id="GO:0035312">
    <property type="term" value="F:5'-3' DNA exonuclease activity"/>
    <property type="evidence" value="ECO:0007669"/>
    <property type="project" value="TreeGrafter"/>
</dbReference>
<dbReference type="GO" id="GO:0004534">
    <property type="term" value="F:5'-3' RNA exonuclease activity"/>
    <property type="evidence" value="ECO:0007669"/>
    <property type="project" value="TreeGrafter"/>
</dbReference>
<comment type="caution">
    <text evidence="2">The sequence shown here is derived from an EMBL/GenBank/DDBJ whole genome shotgun (WGS) entry which is preliminary data.</text>
</comment>